<organism evidence="1 2">
    <name type="scientific">Meloidogyne enterolobii</name>
    <name type="common">Root-knot nematode worm</name>
    <name type="synonym">Meloidogyne mayaguensis</name>
    <dbReference type="NCBI Taxonomy" id="390850"/>
    <lineage>
        <taxon>Eukaryota</taxon>
        <taxon>Metazoa</taxon>
        <taxon>Ecdysozoa</taxon>
        <taxon>Nematoda</taxon>
        <taxon>Chromadorea</taxon>
        <taxon>Rhabditida</taxon>
        <taxon>Tylenchina</taxon>
        <taxon>Tylenchomorpha</taxon>
        <taxon>Tylenchoidea</taxon>
        <taxon>Meloidogynidae</taxon>
        <taxon>Meloidogyninae</taxon>
        <taxon>Meloidogyne</taxon>
    </lineage>
</organism>
<protein>
    <submittedName>
        <fullName evidence="1">Uncharacterized protein</fullName>
    </submittedName>
</protein>
<proteinExistence type="predicted"/>
<comment type="caution">
    <text evidence="1">The sequence shown here is derived from an EMBL/GenBank/DDBJ whole genome shotgun (WGS) entry which is preliminary data.</text>
</comment>
<name>A0ACB0YL07_MELEN</name>
<keyword evidence="2" id="KW-1185">Reference proteome</keyword>
<accession>A0ACB0YL07</accession>
<dbReference type="EMBL" id="CAVMJV010000014">
    <property type="protein sequence ID" value="CAK5051092.1"/>
    <property type="molecule type" value="Genomic_DNA"/>
</dbReference>
<reference evidence="1" key="1">
    <citation type="submission" date="2023-11" db="EMBL/GenBank/DDBJ databases">
        <authorList>
            <person name="Poullet M."/>
        </authorList>
    </citation>
    <scope>NUCLEOTIDE SEQUENCE</scope>
    <source>
        <strain evidence="1">E1834</strain>
    </source>
</reference>
<sequence length="49" mass="5972">MWEGKMGRGGKEESMFSRSEDTKCCMGERMKWWQKKRNWLRASLLKFLL</sequence>
<dbReference type="Proteomes" id="UP001497535">
    <property type="component" value="Unassembled WGS sequence"/>
</dbReference>
<evidence type="ECO:0000313" key="1">
    <source>
        <dbReference type="EMBL" id="CAK5051092.1"/>
    </source>
</evidence>
<evidence type="ECO:0000313" key="2">
    <source>
        <dbReference type="Proteomes" id="UP001497535"/>
    </source>
</evidence>
<gene>
    <name evidence="1" type="ORF">MENTE1834_LOCUS13507</name>
</gene>